<evidence type="ECO:0008006" key="4">
    <source>
        <dbReference type="Google" id="ProtNLM"/>
    </source>
</evidence>
<protein>
    <recommendedName>
        <fullName evidence="4">Carboxypeptidase regulatory-like domain-containing protein</fullName>
    </recommendedName>
</protein>
<evidence type="ECO:0000313" key="2">
    <source>
        <dbReference type="EMBL" id="UOQ74757.1"/>
    </source>
</evidence>
<dbReference type="EMBL" id="CP095046">
    <property type="protein sequence ID" value="UOQ74757.1"/>
    <property type="molecule type" value="Genomic_DNA"/>
</dbReference>
<evidence type="ECO:0000256" key="1">
    <source>
        <dbReference type="SAM" id="SignalP"/>
    </source>
</evidence>
<dbReference type="Gene3D" id="2.60.40.1120">
    <property type="entry name" value="Carboxypeptidase-like, regulatory domain"/>
    <property type="match status" value="1"/>
</dbReference>
<dbReference type="AlphaFoldDB" id="A0A8T9QB74"/>
<dbReference type="InterPro" id="IPR008969">
    <property type="entry name" value="CarboxyPept-like_regulatory"/>
</dbReference>
<name>A0A8T9QB74_9BACT</name>
<proteinExistence type="predicted"/>
<gene>
    <name evidence="2" type="ORF">MUN79_13290</name>
</gene>
<accession>A0A8T9QB74</accession>
<dbReference type="Proteomes" id="UP000831796">
    <property type="component" value="Chromosome"/>
</dbReference>
<keyword evidence="1" id="KW-0732">Signal</keyword>
<keyword evidence="3" id="KW-1185">Reference proteome</keyword>
<sequence length="80" mass="8163">MQSSLGRRFTATLGLVLSSAGVFAQSNPIAPVQGQITDAVANSPLPGAVVRWLEAADASATTDAAGKFTLVRPARGRPVT</sequence>
<dbReference type="KEGG" id="hcu:MUN79_13290"/>
<reference evidence="2" key="1">
    <citation type="submission" date="2022-04" db="EMBL/GenBank/DDBJ databases">
        <title>Hymenobacter sp. isolated from the air.</title>
        <authorList>
            <person name="Won M."/>
            <person name="Lee C.-M."/>
            <person name="Woen H.-Y."/>
            <person name="Kwon S.-W."/>
        </authorList>
    </citation>
    <scope>NUCLEOTIDE SEQUENCE</scope>
    <source>
        <strain evidence="2">5116S-3</strain>
    </source>
</reference>
<feature type="chain" id="PRO_5035894011" description="Carboxypeptidase regulatory-like domain-containing protein" evidence="1">
    <location>
        <begin position="25"/>
        <end position="80"/>
    </location>
</feature>
<organism evidence="2 3">
    <name type="scientific">Hymenobacter cellulosilyticus</name>
    <dbReference type="NCBI Taxonomy" id="2932248"/>
    <lineage>
        <taxon>Bacteria</taxon>
        <taxon>Pseudomonadati</taxon>
        <taxon>Bacteroidota</taxon>
        <taxon>Cytophagia</taxon>
        <taxon>Cytophagales</taxon>
        <taxon>Hymenobacteraceae</taxon>
        <taxon>Hymenobacter</taxon>
    </lineage>
</organism>
<evidence type="ECO:0000313" key="3">
    <source>
        <dbReference type="Proteomes" id="UP000831796"/>
    </source>
</evidence>
<dbReference type="RefSeq" id="WP_244678094.1">
    <property type="nucleotide sequence ID" value="NZ_CP095046.1"/>
</dbReference>
<feature type="signal peptide" evidence="1">
    <location>
        <begin position="1"/>
        <end position="24"/>
    </location>
</feature>
<dbReference type="SUPFAM" id="SSF49464">
    <property type="entry name" value="Carboxypeptidase regulatory domain-like"/>
    <property type="match status" value="1"/>
</dbReference>